<dbReference type="EMBL" id="BTRK01000006">
    <property type="protein sequence ID" value="GMR61040.1"/>
    <property type="molecule type" value="Genomic_DNA"/>
</dbReference>
<dbReference type="Proteomes" id="UP001328107">
    <property type="component" value="Unassembled WGS sequence"/>
</dbReference>
<gene>
    <name evidence="1" type="ORF">PMAYCL1PPCAC_31235</name>
</gene>
<accession>A0AAN5DE80</accession>
<reference evidence="2" key="1">
    <citation type="submission" date="2022-10" db="EMBL/GenBank/DDBJ databases">
        <title>Genome assembly of Pristionchus species.</title>
        <authorList>
            <person name="Yoshida K."/>
            <person name="Sommer R.J."/>
        </authorList>
    </citation>
    <scope>NUCLEOTIDE SEQUENCE [LARGE SCALE GENOMIC DNA]</scope>
    <source>
        <strain evidence="2">RS5460</strain>
    </source>
</reference>
<comment type="caution">
    <text evidence="1">The sequence shown here is derived from an EMBL/GenBank/DDBJ whole genome shotgun (WGS) entry which is preliminary data.</text>
</comment>
<proteinExistence type="predicted"/>
<keyword evidence="2" id="KW-1185">Reference proteome</keyword>
<sequence length="99" mass="11679">PTVAELDKSDGISCSQRDRRFSRSLLDPPSHTYRRRLCPTLPKCARIEVLRNCEEFKFRVPEFRLKCFLCCTKKQDVSQMSWVPWISTSHRLLSKMRSS</sequence>
<feature type="non-terminal residue" evidence="1">
    <location>
        <position position="1"/>
    </location>
</feature>
<evidence type="ECO:0000313" key="1">
    <source>
        <dbReference type="EMBL" id="GMR61040.1"/>
    </source>
</evidence>
<organism evidence="1 2">
    <name type="scientific">Pristionchus mayeri</name>
    <dbReference type="NCBI Taxonomy" id="1317129"/>
    <lineage>
        <taxon>Eukaryota</taxon>
        <taxon>Metazoa</taxon>
        <taxon>Ecdysozoa</taxon>
        <taxon>Nematoda</taxon>
        <taxon>Chromadorea</taxon>
        <taxon>Rhabditida</taxon>
        <taxon>Rhabditina</taxon>
        <taxon>Diplogasteromorpha</taxon>
        <taxon>Diplogasteroidea</taxon>
        <taxon>Neodiplogasteridae</taxon>
        <taxon>Pristionchus</taxon>
    </lineage>
</organism>
<evidence type="ECO:0000313" key="2">
    <source>
        <dbReference type="Proteomes" id="UP001328107"/>
    </source>
</evidence>
<name>A0AAN5DE80_9BILA</name>
<protein>
    <submittedName>
        <fullName evidence="1">Uncharacterized protein</fullName>
    </submittedName>
</protein>
<dbReference type="AlphaFoldDB" id="A0AAN5DE80"/>